<name>A0AAF0QSJ2_SOLVR</name>
<dbReference type="Proteomes" id="UP001234989">
    <property type="component" value="Chromosome 5"/>
</dbReference>
<accession>A0AAF0QSJ2</accession>
<dbReference type="EMBL" id="CP133616">
    <property type="protein sequence ID" value="WMV29502.1"/>
    <property type="molecule type" value="Genomic_DNA"/>
</dbReference>
<sequence length="226" mass="26113">MDSRFDQLKRDFSVVEFHPSPKCTPSFESWWSTYICKTRTESAEEILDTIIAGEAIKKRRNKDIEHSPYVLGSSHSSVNRHDKFVAYENVAPLSSDVKSPIAQYSAEVLDKDKAEVQKLLMMPFQQVLLSENYSYLEVALPIYAESPDLSVEISRDLEELRKYLPSLLANFQEAKKQKDEYYKETAKKVMLVNNLIKKQELHHELKDLLVGIDASISNLKEMKHKK</sequence>
<gene>
    <name evidence="1" type="ORF">MTR67_022887</name>
</gene>
<proteinExistence type="predicted"/>
<organism evidence="1 2">
    <name type="scientific">Solanum verrucosum</name>
    <dbReference type="NCBI Taxonomy" id="315347"/>
    <lineage>
        <taxon>Eukaryota</taxon>
        <taxon>Viridiplantae</taxon>
        <taxon>Streptophyta</taxon>
        <taxon>Embryophyta</taxon>
        <taxon>Tracheophyta</taxon>
        <taxon>Spermatophyta</taxon>
        <taxon>Magnoliopsida</taxon>
        <taxon>eudicotyledons</taxon>
        <taxon>Gunneridae</taxon>
        <taxon>Pentapetalae</taxon>
        <taxon>asterids</taxon>
        <taxon>lamiids</taxon>
        <taxon>Solanales</taxon>
        <taxon>Solanaceae</taxon>
        <taxon>Solanoideae</taxon>
        <taxon>Solaneae</taxon>
        <taxon>Solanum</taxon>
    </lineage>
</organism>
<evidence type="ECO:0000313" key="1">
    <source>
        <dbReference type="EMBL" id="WMV29502.1"/>
    </source>
</evidence>
<keyword evidence="2" id="KW-1185">Reference proteome</keyword>
<protein>
    <submittedName>
        <fullName evidence="1">Uncharacterized protein</fullName>
    </submittedName>
</protein>
<dbReference type="AlphaFoldDB" id="A0AAF0QSJ2"/>
<evidence type="ECO:0000313" key="2">
    <source>
        <dbReference type="Proteomes" id="UP001234989"/>
    </source>
</evidence>
<reference evidence="1" key="1">
    <citation type="submission" date="2023-08" db="EMBL/GenBank/DDBJ databases">
        <title>A de novo genome assembly of Solanum verrucosum Schlechtendal, a Mexican diploid species geographically isolated from the other diploid A-genome species in potato relatives.</title>
        <authorList>
            <person name="Hosaka K."/>
        </authorList>
    </citation>
    <scope>NUCLEOTIDE SEQUENCE</scope>
    <source>
        <tissue evidence="1">Young leaves</tissue>
    </source>
</reference>